<reference evidence="2" key="1">
    <citation type="submission" date="2021-04" db="EMBL/GenBank/DDBJ databases">
        <title>Phylogenetic analysis of Acidobacteriaceae.</title>
        <authorList>
            <person name="Qiu L."/>
            <person name="Zhang Q."/>
        </authorList>
    </citation>
    <scope>NUCLEOTIDE SEQUENCE</scope>
    <source>
        <strain evidence="2">DSM 25168</strain>
    </source>
</reference>
<gene>
    <name evidence="2" type="ORF">MOP44_21180</name>
</gene>
<accession>A0A9J7BK81</accession>
<feature type="transmembrane region" description="Helical" evidence="1">
    <location>
        <begin position="34"/>
        <end position="52"/>
    </location>
</feature>
<name>A0A9J7BK81_9BACT</name>
<keyword evidence="1" id="KW-0472">Membrane</keyword>
<proteinExistence type="predicted"/>
<sequence>MQHFLLWPTLSILAGASATIPVVQNSYTRNLLYWLVLSPIAVGLLSVVCMGIR</sequence>
<organism evidence="2 3">
    <name type="scientific">Occallatibacter riparius</name>
    <dbReference type="NCBI Taxonomy" id="1002689"/>
    <lineage>
        <taxon>Bacteria</taxon>
        <taxon>Pseudomonadati</taxon>
        <taxon>Acidobacteriota</taxon>
        <taxon>Terriglobia</taxon>
        <taxon>Terriglobales</taxon>
        <taxon>Acidobacteriaceae</taxon>
        <taxon>Occallatibacter</taxon>
    </lineage>
</organism>
<protein>
    <submittedName>
        <fullName evidence="2">Uncharacterized protein</fullName>
    </submittedName>
</protein>
<dbReference type="KEGG" id="orp:MOP44_21180"/>
<dbReference type="Proteomes" id="UP001059380">
    <property type="component" value="Chromosome"/>
</dbReference>
<evidence type="ECO:0000313" key="3">
    <source>
        <dbReference type="Proteomes" id="UP001059380"/>
    </source>
</evidence>
<keyword evidence="1" id="KW-1133">Transmembrane helix</keyword>
<evidence type="ECO:0000313" key="2">
    <source>
        <dbReference type="EMBL" id="UWZ83071.1"/>
    </source>
</evidence>
<keyword evidence="1" id="KW-0812">Transmembrane</keyword>
<dbReference type="AlphaFoldDB" id="A0A9J7BK81"/>
<evidence type="ECO:0000256" key="1">
    <source>
        <dbReference type="SAM" id="Phobius"/>
    </source>
</evidence>
<keyword evidence="3" id="KW-1185">Reference proteome</keyword>
<dbReference type="EMBL" id="CP093313">
    <property type="protein sequence ID" value="UWZ83071.1"/>
    <property type="molecule type" value="Genomic_DNA"/>
</dbReference>
<dbReference type="RefSeq" id="WP_260792404.1">
    <property type="nucleotide sequence ID" value="NZ_CP093313.1"/>
</dbReference>